<name>A0A834HYY4_RHYFE</name>
<evidence type="ECO:0000313" key="2">
    <source>
        <dbReference type="EMBL" id="KAF7263952.1"/>
    </source>
</evidence>
<evidence type="ECO:0000313" key="3">
    <source>
        <dbReference type="Proteomes" id="UP000625711"/>
    </source>
</evidence>
<organism evidence="2 3">
    <name type="scientific">Rhynchophorus ferrugineus</name>
    <name type="common">Red palm weevil</name>
    <name type="synonym">Curculio ferrugineus</name>
    <dbReference type="NCBI Taxonomy" id="354439"/>
    <lineage>
        <taxon>Eukaryota</taxon>
        <taxon>Metazoa</taxon>
        <taxon>Ecdysozoa</taxon>
        <taxon>Arthropoda</taxon>
        <taxon>Hexapoda</taxon>
        <taxon>Insecta</taxon>
        <taxon>Pterygota</taxon>
        <taxon>Neoptera</taxon>
        <taxon>Endopterygota</taxon>
        <taxon>Coleoptera</taxon>
        <taxon>Polyphaga</taxon>
        <taxon>Cucujiformia</taxon>
        <taxon>Curculionidae</taxon>
        <taxon>Dryophthorinae</taxon>
        <taxon>Rhynchophorus</taxon>
    </lineage>
</organism>
<reference evidence="2" key="1">
    <citation type="submission" date="2020-08" db="EMBL/GenBank/DDBJ databases">
        <title>Genome sequencing and assembly of the red palm weevil Rhynchophorus ferrugineus.</title>
        <authorList>
            <person name="Dias G.B."/>
            <person name="Bergman C.M."/>
            <person name="Manee M."/>
        </authorList>
    </citation>
    <scope>NUCLEOTIDE SEQUENCE</scope>
    <source>
        <strain evidence="2">AA-2017</strain>
        <tissue evidence="2">Whole larva</tissue>
    </source>
</reference>
<evidence type="ECO:0000256" key="1">
    <source>
        <dbReference type="SAM" id="Coils"/>
    </source>
</evidence>
<dbReference type="OrthoDB" id="6780869at2759"/>
<dbReference type="EMBL" id="JAACXV010018698">
    <property type="protein sequence ID" value="KAF7263952.1"/>
    <property type="molecule type" value="Genomic_DNA"/>
</dbReference>
<comment type="caution">
    <text evidence="2">The sequence shown here is derived from an EMBL/GenBank/DDBJ whole genome shotgun (WGS) entry which is preliminary data.</text>
</comment>
<accession>A0A834HYY4</accession>
<sequence length="158" mass="17477">MSVEKTTSVTGRTTNQAVQKPNVWSDLKNEKKFMDALASFMEESWATVSQVRERSGMNPNYQLSEGELSKRIEEVSQKLTEKYKEVATLEAKKAQLLSKSGGPGMSNRSIPGSTAPRYFQPVASSTLSQQQGYSGNIDISYSGLWSYSVLTVKITFST</sequence>
<keyword evidence="1" id="KW-0175">Coiled coil</keyword>
<dbReference type="Proteomes" id="UP000625711">
    <property type="component" value="Unassembled WGS sequence"/>
</dbReference>
<keyword evidence="3" id="KW-1185">Reference proteome</keyword>
<gene>
    <name evidence="2" type="ORF">GWI33_000824</name>
</gene>
<proteinExistence type="predicted"/>
<feature type="coiled-coil region" evidence="1">
    <location>
        <begin position="72"/>
        <end position="99"/>
    </location>
</feature>
<dbReference type="AlphaFoldDB" id="A0A834HYY4"/>
<protein>
    <submittedName>
        <fullName evidence="2">Uncharacterized protein</fullName>
    </submittedName>
</protein>